<dbReference type="EMBL" id="JAIWYP010000001">
    <property type="protein sequence ID" value="KAH3888653.1"/>
    <property type="molecule type" value="Genomic_DNA"/>
</dbReference>
<evidence type="ECO:0000259" key="2">
    <source>
        <dbReference type="PROSITE" id="PS50940"/>
    </source>
</evidence>
<dbReference type="Gene3D" id="2.170.140.10">
    <property type="entry name" value="Chitin binding domain"/>
    <property type="match status" value="1"/>
</dbReference>
<dbReference type="Proteomes" id="UP000828390">
    <property type="component" value="Unassembled WGS sequence"/>
</dbReference>
<dbReference type="GO" id="GO:0008061">
    <property type="term" value="F:chitin binding"/>
    <property type="evidence" value="ECO:0007669"/>
    <property type="project" value="InterPro"/>
</dbReference>
<dbReference type="SUPFAM" id="SSF57625">
    <property type="entry name" value="Invertebrate chitin-binding proteins"/>
    <property type="match status" value="2"/>
</dbReference>
<dbReference type="PROSITE" id="PS50940">
    <property type="entry name" value="CHIT_BIND_II"/>
    <property type="match status" value="1"/>
</dbReference>
<reference evidence="3" key="1">
    <citation type="journal article" date="2019" name="bioRxiv">
        <title>The Genome of the Zebra Mussel, Dreissena polymorpha: A Resource for Invasive Species Research.</title>
        <authorList>
            <person name="McCartney M.A."/>
            <person name="Auch B."/>
            <person name="Kono T."/>
            <person name="Mallez S."/>
            <person name="Zhang Y."/>
            <person name="Obille A."/>
            <person name="Becker A."/>
            <person name="Abrahante J.E."/>
            <person name="Garbe J."/>
            <person name="Badalamenti J.P."/>
            <person name="Herman A."/>
            <person name="Mangelson H."/>
            <person name="Liachko I."/>
            <person name="Sullivan S."/>
            <person name="Sone E.D."/>
            <person name="Koren S."/>
            <person name="Silverstein K.A.T."/>
            <person name="Beckman K.B."/>
            <person name="Gohl D.M."/>
        </authorList>
    </citation>
    <scope>NUCLEOTIDE SEQUENCE</scope>
    <source>
        <strain evidence="3">Duluth1</strain>
        <tissue evidence="3">Whole animal</tissue>
    </source>
</reference>
<reference evidence="3" key="2">
    <citation type="submission" date="2020-11" db="EMBL/GenBank/DDBJ databases">
        <authorList>
            <person name="McCartney M.A."/>
            <person name="Auch B."/>
            <person name="Kono T."/>
            <person name="Mallez S."/>
            <person name="Becker A."/>
            <person name="Gohl D.M."/>
            <person name="Silverstein K.A.T."/>
            <person name="Koren S."/>
            <person name="Bechman K.B."/>
            <person name="Herman A."/>
            <person name="Abrahante J.E."/>
            <person name="Garbe J."/>
        </authorList>
    </citation>
    <scope>NUCLEOTIDE SEQUENCE</scope>
    <source>
        <strain evidence="3">Duluth1</strain>
        <tissue evidence="3">Whole animal</tissue>
    </source>
</reference>
<dbReference type="Pfam" id="PF01607">
    <property type="entry name" value="CBM_14"/>
    <property type="match status" value="1"/>
</dbReference>
<dbReference type="InterPro" id="IPR002557">
    <property type="entry name" value="Chitin-bd_dom"/>
</dbReference>
<dbReference type="OrthoDB" id="6079701at2759"/>
<organism evidence="3 4">
    <name type="scientific">Dreissena polymorpha</name>
    <name type="common">Zebra mussel</name>
    <name type="synonym">Mytilus polymorpha</name>
    <dbReference type="NCBI Taxonomy" id="45954"/>
    <lineage>
        <taxon>Eukaryota</taxon>
        <taxon>Metazoa</taxon>
        <taxon>Spiralia</taxon>
        <taxon>Lophotrochozoa</taxon>
        <taxon>Mollusca</taxon>
        <taxon>Bivalvia</taxon>
        <taxon>Autobranchia</taxon>
        <taxon>Heteroconchia</taxon>
        <taxon>Euheterodonta</taxon>
        <taxon>Imparidentia</taxon>
        <taxon>Neoheterodontei</taxon>
        <taxon>Myida</taxon>
        <taxon>Dreissenoidea</taxon>
        <taxon>Dreissenidae</taxon>
        <taxon>Dreissena</taxon>
    </lineage>
</organism>
<comment type="caution">
    <text evidence="3">The sequence shown here is derived from an EMBL/GenBank/DDBJ whole genome shotgun (WGS) entry which is preliminary data.</text>
</comment>
<name>A0A9D4N697_DREPO</name>
<dbReference type="SMART" id="SM00494">
    <property type="entry name" value="ChtBD2"/>
    <property type="match status" value="2"/>
</dbReference>
<protein>
    <recommendedName>
        <fullName evidence="2">Chitin-binding type-2 domain-containing protein</fullName>
    </recommendedName>
</protein>
<feature type="chain" id="PRO_5038911220" description="Chitin-binding type-2 domain-containing protein" evidence="1">
    <location>
        <begin position="18"/>
        <end position="401"/>
    </location>
</feature>
<keyword evidence="1" id="KW-0732">Signal</keyword>
<evidence type="ECO:0000313" key="4">
    <source>
        <dbReference type="Proteomes" id="UP000828390"/>
    </source>
</evidence>
<evidence type="ECO:0000313" key="3">
    <source>
        <dbReference type="EMBL" id="KAH3888653.1"/>
    </source>
</evidence>
<keyword evidence="4" id="KW-1185">Reference proteome</keyword>
<dbReference type="InterPro" id="IPR036508">
    <property type="entry name" value="Chitin-bd_dom_sf"/>
</dbReference>
<feature type="signal peptide" evidence="1">
    <location>
        <begin position="1"/>
        <end position="17"/>
    </location>
</feature>
<evidence type="ECO:0000256" key="1">
    <source>
        <dbReference type="SAM" id="SignalP"/>
    </source>
</evidence>
<accession>A0A9D4N697</accession>
<feature type="domain" description="Chitin-binding type-2" evidence="2">
    <location>
        <begin position="25"/>
        <end position="90"/>
    </location>
</feature>
<proteinExistence type="predicted"/>
<dbReference type="AlphaFoldDB" id="A0A9D4N697"/>
<dbReference type="GO" id="GO:0005576">
    <property type="term" value="C:extracellular region"/>
    <property type="evidence" value="ECO:0007669"/>
    <property type="project" value="InterPro"/>
</dbReference>
<gene>
    <name evidence="3" type="ORF">DPMN_012693</name>
</gene>
<sequence>MRLQAVCLLWILQTVQAQVQGTKDPSVCDGAVMRHGVGFNPHPSDCSMFVQCFEYPGGRMSPVYRSCEYGQFWDHAKLRCLPADSVNCPHDKCKTGVKSYMHSDRNQCGAFWECLNGKAYGRCCPDGEAYSSAKGCVASKTCTDMCPLKDRVPGCGRRPISGAATKYEQYTDNGIWKEMKCPSGRAYNPNDCECSITGIISSTYKCKPDVVLSFNKGTAEDESGNGNVVKLTNVVLKDNAAYFNGRSKLIIESLKPTIYDMGDLVIKMKFMEDKRYSSSLQGILTNGHCGKESPVTPSVLVVKAQNVIVLGAEANFSRSIELPIVDKQWKDIIYIHNKVKLEGRVCGATKNEFCVGNLKPTPCGFQFGSVDIKPYIGFVGALDEISIYRCKPLDAVVNVGY</sequence>